<evidence type="ECO:0000313" key="2">
    <source>
        <dbReference type="EMBL" id="SDN71405.1"/>
    </source>
</evidence>
<organism evidence="2 3">
    <name type="scientific">Pseudomonas poae</name>
    <dbReference type="NCBI Taxonomy" id="200451"/>
    <lineage>
        <taxon>Bacteria</taxon>
        <taxon>Pseudomonadati</taxon>
        <taxon>Pseudomonadota</taxon>
        <taxon>Gammaproteobacteria</taxon>
        <taxon>Pseudomonadales</taxon>
        <taxon>Pseudomonadaceae</taxon>
        <taxon>Pseudomonas</taxon>
    </lineage>
</organism>
<name>A0ABY0RD94_9PSED</name>
<gene>
    <name evidence="2" type="ORF">SAMN04490208_1221</name>
</gene>
<dbReference type="SUPFAM" id="SSF52540">
    <property type="entry name" value="P-loop containing nucleoside triphosphate hydrolases"/>
    <property type="match status" value="1"/>
</dbReference>
<evidence type="ECO:0000313" key="3">
    <source>
        <dbReference type="Proteomes" id="UP000181903"/>
    </source>
</evidence>
<feature type="domain" description="NrS-1 polymerase-like helicase" evidence="1">
    <location>
        <begin position="150"/>
        <end position="258"/>
    </location>
</feature>
<dbReference type="EMBL" id="LT629706">
    <property type="protein sequence ID" value="SDN71405.1"/>
    <property type="molecule type" value="Genomic_DNA"/>
</dbReference>
<dbReference type="Gene3D" id="3.40.50.300">
    <property type="entry name" value="P-loop containing nucleotide triphosphate hydrolases"/>
    <property type="match status" value="1"/>
</dbReference>
<dbReference type="Proteomes" id="UP000181903">
    <property type="component" value="Chromosome I"/>
</dbReference>
<sequence length="415" mass="46702">MTTAAPKYNNNAIDAVKSRFVRIPSDSSYPRFRDLVTGIDQGDAGIISHYYSQQGGIEHNASYLLACLPWAYGEGFKPNAGTVLEGGLINLWKAPDIQPTGQKVTKQQISLFIEFLERWFPDDIERRYFGWWLSHVVRKPEQRIIATPVLRSQHGVGKGFLVETLLSGLLGRSSVCVCALKDVVGDFNDVISGKTLALIDEVYKSKKSTTDALKSFQGNATIPLHRKHKPTVTIDNYLNFIITSNDHLPLVLEKGDRRFWIPEFIRHKESIQETSEFINTKLKPWLMYDGGMQLVRNYLEQVDLGSYHPTDAPPMTVPKQELMGFSSADKLEDLLGEVVEKNKVLTVKAIKDAFLSEFDHGLSDMAVANVLLAVGCKQRRTKAQRYYITPFGFENGLTVESTPKELETHMPCNGF</sequence>
<protein>
    <recommendedName>
        <fullName evidence="1">NrS-1 polymerase-like helicase domain-containing protein</fullName>
    </recommendedName>
</protein>
<dbReference type="Pfam" id="PF19263">
    <property type="entry name" value="DUF5906"/>
    <property type="match status" value="1"/>
</dbReference>
<dbReference type="InterPro" id="IPR045455">
    <property type="entry name" value="NrS-1_pol-like_helicase"/>
</dbReference>
<proteinExistence type="predicted"/>
<dbReference type="RefSeq" id="WP_082630494.1">
    <property type="nucleotide sequence ID" value="NZ_JYLI01000018.1"/>
</dbReference>
<keyword evidence="3" id="KW-1185">Reference proteome</keyword>
<accession>A0ABY0RD94</accession>
<dbReference type="InterPro" id="IPR027417">
    <property type="entry name" value="P-loop_NTPase"/>
</dbReference>
<evidence type="ECO:0000259" key="1">
    <source>
        <dbReference type="Pfam" id="PF19263"/>
    </source>
</evidence>
<reference evidence="2 3" key="1">
    <citation type="submission" date="2016-10" db="EMBL/GenBank/DDBJ databases">
        <authorList>
            <person name="Varghese N."/>
            <person name="Submissions S."/>
        </authorList>
    </citation>
    <scope>NUCLEOTIDE SEQUENCE [LARGE SCALE GENOMIC DNA]</scope>
    <source>
        <strain evidence="2 3">BS2776</strain>
    </source>
</reference>